<organism evidence="2 3">
    <name type="scientific">Paenibacillus rhizophilus</name>
    <dbReference type="NCBI Taxonomy" id="1850366"/>
    <lineage>
        <taxon>Bacteria</taxon>
        <taxon>Bacillati</taxon>
        <taxon>Bacillota</taxon>
        <taxon>Bacilli</taxon>
        <taxon>Bacillales</taxon>
        <taxon>Paenibacillaceae</taxon>
        <taxon>Paenibacillus</taxon>
    </lineage>
</organism>
<keyword evidence="1" id="KW-0472">Membrane</keyword>
<feature type="transmembrane region" description="Helical" evidence="1">
    <location>
        <begin position="127"/>
        <end position="148"/>
    </location>
</feature>
<gene>
    <name evidence="2" type="ORF">EH198_05595</name>
</gene>
<keyword evidence="3" id="KW-1185">Reference proteome</keyword>
<reference evidence="2 3" key="1">
    <citation type="submission" date="2018-11" db="EMBL/GenBank/DDBJ databases">
        <title>Genome sequence of strain 7197.</title>
        <authorList>
            <person name="Gao J."/>
            <person name="Sun J."/>
        </authorList>
    </citation>
    <scope>NUCLEOTIDE SEQUENCE [LARGE SCALE GENOMIC DNA]</scope>
    <source>
        <strain evidence="2 3">7197</strain>
    </source>
</reference>
<evidence type="ECO:0000313" key="3">
    <source>
        <dbReference type="Proteomes" id="UP000282529"/>
    </source>
</evidence>
<dbReference type="PANTHER" id="PTHR36833">
    <property type="entry name" value="SLR0610 PROTEIN-RELATED"/>
    <property type="match status" value="1"/>
</dbReference>
<dbReference type="EMBL" id="RQPI01000002">
    <property type="protein sequence ID" value="RQW12533.1"/>
    <property type="molecule type" value="Genomic_DNA"/>
</dbReference>
<evidence type="ECO:0008006" key="4">
    <source>
        <dbReference type="Google" id="ProtNLM"/>
    </source>
</evidence>
<keyword evidence="1" id="KW-0812">Transmembrane</keyword>
<keyword evidence="1" id="KW-1133">Transmembrane helix</keyword>
<sequence>MGDRDVQDRHHRHMLRRNGSALVLPGGGRPVPLMASFPGDFQYSFILVYWKNNGNRHLGAACLSGCVVSGPAAAEQAGTPADRTQAGYFGRIITSKERVPLIGRHIKLYIAMQSANLRSHMAYPLNFAIGVLSITFLGLSFILVSWVITQKVPVINGWGTYELIFMTSLWRTTHGIFIAFFVQSWFLDSLIRNGEFDRFLVRPLNPMFSFAAFNIQIYGFGDMLAGLIGLAVSMAHIPDWTFLKIAYLLVIVLSGAAIEWSLQMLIGCMVFWTLQGGAMRHILDQLLAQFTRYPLSIYNRISRFC</sequence>
<protein>
    <recommendedName>
        <fullName evidence="4">ABC transporter permease</fullName>
    </recommendedName>
</protein>
<evidence type="ECO:0000313" key="2">
    <source>
        <dbReference type="EMBL" id="RQW12533.1"/>
    </source>
</evidence>
<feature type="transmembrane region" description="Helical" evidence="1">
    <location>
        <begin position="245"/>
        <end position="272"/>
    </location>
</feature>
<dbReference type="OrthoDB" id="9788195at2"/>
<proteinExistence type="predicted"/>
<feature type="transmembrane region" description="Helical" evidence="1">
    <location>
        <begin position="168"/>
        <end position="187"/>
    </location>
</feature>
<comment type="caution">
    <text evidence="2">The sequence shown here is derived from an EMBL/GenBank/DDBJ whole genome shotgun (WGS) entry which is preliminary data.</text>
</comment>
<dbReference type="Pfam" id="PF06182">
    <property type="entry name" value="ABC2_membrane_6"/>
    <property type="match status" value="1"/>
</dbReference>
<dbReference type="PANTHER" id="PTHR36833:SF1">
    <property type="entry name" value="INTEGRAL MEMBRANE TRANSPORT PROTEIN"/>
    <property type="match status" value="1"/>
</dbReference>
<dbReference type="AlphaFoldDB" id="A0A3N9P8E6"/>
<accession>A0A3N9P8E6</accession>
<feature type="transmembrane region" description="Helical" evidence="1">
    <location>
        <begin position="208"/>
        <end position="233"/>
    </location>
</feature>
<evidence type="ECO:0000256" key="1">
    <source>
        <dbReference type="SAM" id="Phobius"/>
    </source>
</evidence>
<dbReference type="Proteomes" id="UP000282529">
    <property type="component" value="Unassembled WGS sequence"/>
</dbReference>
<name>A0A3N9P8E6_9BACL</name>
<dbReference type="InterPro" id="IPR010390">
    <property type="entry name" value="ABC-2_transporter-like"/>
</dbReference>